<name>A0A7J7S2L8_MYOMY</name>
<evidence type="ECO:0000313" key="2">
    <source>
        <dbReference type="Proteomes" id="UP000527355"/>
    </source>
</evidence>
<proteinExistence type="predicted"/>
<gene>
    <name evidence="1" type="ORF">mMyoMyo1_010040</name>
</gene>
<dbReference type="Proteomes" id="UP000527355">
    <property type="component" value="Unassembled WGS sequence"/>
</dbReference>
<accession>A0A7J7S2L8</accession>
<evidence type="ECO:0000313" key="1">
    <source>
        <dbReference type="EMBL" id="KAF6282395.1"/>
    </source>
</evidence>
<keyword evidence="2" id="KW-1185">Reference proteome</keyword>
<comment type="caution">
    <text evidence="1">The sequence shown here is derived from an EMBL/GenBank/DDBJ whole genome shotgun (WGS) entry which is preliminary data.</text>
</comment>
<dbReference type="EMBL" id="JABWUV010000020">
    <property type="protein sequence ID" value="KAF6282395.1"/>
    <property type="molecule type" value="Genomic_DNA"/>
</dbReference>
<protein>
    <submittedName>
        <fullName evidence="1">Uncharacterized protein</fullName>
    </submittedName>
</protein>
<dbReference type="AlphaFoldDB" id="A0A7J7S2L8"/>
<sequence>MSDLSSEVTRRLPCAAPIPWTLLSEQRGECLSAQIPGGALWGPLGDWPPTGSLEEGSSGPWWRIYPTGFCGAVLASVWPRAPCGHPPSPDLTPSLPFLRMHPFPRPLHISPTPSRSPGSPFQSLRLGCFAFTSFQSLCQRPSPWPAFKIQKPGIQLPPYLCSAVSFFPPGSKCCLIWLLLE</sequence>
<organism evidence="1 2">
    <name type="scientific">Myotis myotis</name>
    <name type="common">Greater mouse-eared bat</name>
    <name type="synonym">Vespertilio myotis</name>
    <dbReference type="NCBI Taxonomy" id="51298"/>
    <lineage>
        <taxon>Eukaryota</taxon>
        <taxon>Metazoa</taxon>
        <taxon>Chordata</taxon>
        <taxon>Craniata</taxon>
        <taxon>Vertebrata</taxon>
        <taxon>Euteleostomi</taxon>
        <taxon>Mammalia</taxon>
        <taxon>Eutheria</taxon>
        <taxon>Laurasiatheria</taxon>
        <taxon>Chiroptera</taxon>
        <taxon>Yangochiroptera</taxon>
        <taxon>Vespertilionidae</taxon>
        <taxon>Myotis</taxon>
    </lineage>
</organism>
<reference evidence="1 2" key="1">
    <citation type="journal article" date="2020" name="Nature">
        <title>Six reference-quality genomes reveal evolution of bat adaptations.</title>
        <authorList>
            <person name="Jebb D."/>
            <person name="Huang Z."/>
            <person name="Pippel M."/>
            <person name="Hughes G.M."/>
            <person name="Lavrichenko K."/>
            <person name="Devanna P."/>
            <person name="Winkler S."/>
            <person name="Jermiin L.S."/>
            <person name="Skirmuntt E.C."/>
            <person name="Katzourakis A."/>
            <person name="Burkitt-Gray L."/>
            <person name="Ray D.A."/>
            <person name="Sullivan K.A.M."/>
            <person name="Roscito J.G."/>
            <person name="Kirilenko B.M."/>
            <person name="Davalos L.M."/>
            <person name="Corthals A.P."/>
            <person name="Power M.L."/>
            <person name="Jones G."/>
            <person name="Ransome R.D."/>
            <person name="Dechmann D.K.N."/>
            <person name="Locatelli A.G."/>
            <person name="Puechmaille S.J."/>
            <person name="Fedrigo O."/>
            <person name="Jarvis E.D."/>
            <person name="Hiller M."/>
            <person name="Vernes S.C."/>
            <person name="Myers E.W."/>
            <person name="Teeling E.C."/>
        </authorList>
    </citation>
    <scope>NUCLEOTIDE SEQUENCE [LARGE SCALE GENOMIC DNA]</scope>
    <source>
        <strain evidence="1">MMyoMyo1</strain>
        <tissue evidence="1">Flight muscle</tissue>
    </source>
</reference>